<dbReference type="AlphaFoldDB" id="D6SQ67"/>
<feature type="domain" description="FAD-binding PCMH-type" evidence="1">
    <location>
        <begin position="1"/>
        <end position="160"/>
    </location>
</feature>
<dbReference type="PROSITE" id="PS51387">
    <property type="entry name" value="FAD_PCMH"/>
    <property type="match status" value="1"/>
</dbReference>
<dbReference type="EMBL" id="ACJN02000002">
    <property type="protein sequence ID" value="EFI34893.1"/>
    <property type="molecule type" value="Genomic_DNA"/>
</dbReference>
<dbReference type="GO" id="GO:0016899">
    <property type="term" value="F:oxidoreductase activity, acting on the CH-OH group of donors, oxygen as acceptor"/>
    <property type="evidence" value="ECO:0007669"/>
    <property type="project" value="InterPro"/>
</dbReference>
<comment type="caution">
    <text evidence="2">The sequence shown here is derived from an EMBL/GenBank/DDBJ whole genome shotgun (WGS) entry which is preliminary data.</text>
</comment>
<reference evidence="2" key="1">
    <citation type="submission" date="2010-05" db="EMBL/GenBank/DDBJ databases">
        <title>The draft genome of Desulfonatronospira thiodismutans ASO3-1.</title>
        <authorList>
            <consortium name="US DOE Joint Genome Institute (JGI-PGF)"/>
            <person name="Lucas S."/>
            <person name="Copeland A."/>
            <person name="Lapidus A."/>
            <person name="Cheng J.-F."/>
            <person name="Bruce D."/>
            <person name="Goodwin L."/>
            <person name="Pitluck S."/>
            <person name="Chertkov O."/>
            <person name="Brettin T."/>
            <person name="Detter J.C."/>
            <person name="Han C."/>
            <person name="Land M.L."/>
            <person name="Hauser L."/>
            <person name="Kyrpides N."/>
            <person name="Mikhailova N."/>
            <person name="Muyzer G."/>
            <person name="Woyke T."/>
        </authorList>
    </citation>
    <scope>NUCLEOTIDE SEQUENCE [LARGE SCALE GENOMIC DNA]</scope>
    <source>
        <strain evidence="2">ASO3-1</strain>
    </source>
</reference>
<sequence length="426" mass="47597">MRSFRSQEEARDILGQTDRCIPRGLGRSYGDCSLGENIISTPGFRRFIHLDPAKGILECEAGTSLDQILSVIIPHGWFLPVTPGTSRVTLGGAIASDVHGKNHHLHGALGRHVLDLRLLTPQGHVLVCSKNENPAIFQAVCGGMGLLGLILSARISLMPLESVFIRQKTIPAYDLDELMSFFDSHHQSTYTVAWMDCLQRGRHLGRGLFMHGEHCRSHEAPQSQLIPPGCKGISIPFTLPFRALTPAGIKAFNSLYFHRKSRRTGYEISSIESFFYPLDALANWNLLYGKKGFLQYQFVLPRSTSRSGLQKILQHINSFGQPPYLAVLKLLGKGQGPLSFAQPGYTLALDFPIRPGVFSLLNALDRVVQKLGGRIYLAKDARMKKHMLWEGYPRAKEFVELKKRLDPENKLSSLQSRRLGLCQNPY</sequence>
<organism evidence="2 3">
    <name type="scientific">Desulfonatronospira thiodismutans ASO3-1</name>
    <dbReference type="NCBI Taxonomy" id="555779"/>
    <lineage>
        <taxon>Bacteria</taxon>
        <taxon>Pseudomonadati</taxon>
        <taxon>Thermodesulfobacteriota</taxon>
        <taxon>Desulfovibrionia</taxon>
        <taxon>Desulfovibrionales</taxon>
        <taxon>Desulfonatronovibrionaceae</taxon>
        <taxon>Desulfonatronospira</taxon>
    </lineage>
</organism>
<accession>D6SQ67</accession>
<dbReference type="PANTHER" id="PTHR43762">
    <property type="entry name" value="L-GULONOLACTONE OXIDASE"/>
    <property type="match status" value="1"/>
</dbReference>
<dbReference type="Proteomes" id="UP000005496">
    <property type="component" value="Unassembled WGS sequence"/>
</dbReference>
<dbReference type="SUPFAM" id="SSF56176">
    <property type="entry name" value="FAD-binding/transporter-associated domain-like"/>
    <property type="match status" value="1"/>
</dbReference>
<dbReference type="Pfam" id="PF01565">
    <property type="entry name" value="FAD_binding_4"/>
    <property type="match status" value="1"/>
</dbReference>
<dbReference type="InterPro" id="IPR036318">
    <property type="entry name" value="FAD-bd_PCMH-like_sf"/>
</dbReference>
<proteinExistence type="predicted"/>
<dbReference type="eggNOG" id="COG0277">
    <property type="taxonomic scope" value="Bacteria"/>
</dbReference>
<gene>
    <name evidence="2" type="ORF">Dthio_PD2284</name>
</gene>
<evidence type="ECO:0000259" key="1">
    <source>
        <dbReference type="PROSITE" id="PS51387"/>
    </source>
</evidence>
<dbReference type="InterPro" id="IPR010031">
    <property type="entry name" value="FAD_lactone_oxidase-like"/>
</dbReference>
<keyword evidence="3" id="KW-1185">Reference proteome</keyword>
<protein>
    <submittedName>
        <fullName evidence="2">FAD linked oxidase domain protein</fullName>
    </submittedName>
</protein>
<dbReference type="InterPro" id="IPR006094">
    <property type="entry name" value="Oxid_FAD_bind_N"/>
</dbReference>
<dbReference type="GO" id="GO:0071949">
    <property type="term" value="F:FAD binding"/>
    <property type="evidence" value="ECO:0007669"/>
    <property type="project" value="InterPro"/>
</dbReference>
<dbReference type="PANTHER" id="PTHR43762:SF1">
    <property type="entry name" value="D-ARABINONO-1,4-LACTONE OXIDASE"/>
    <property type="match status" value="1"/>
</dbReference>
<dbReference type="InterPro" id="IPR016166">
    <property type="entry name" value="FAD-bd_PCMH"/>
</dbReference>
<evidence type="ECO:0000313" key="2">
    <source>
        <dbReference type="EMBL" id="EFI34893.1"/>
    </source>
</evidence>
<dbReference type="InterPro" id="IPR016169">
    <property type="entry name" value="FAD-bd_PCMH_sub2"/>
</dbReference>
<dbReference type="Gene3D" id="3.30.465.10">
    <property type="match status" value="1"/>
</dbReference>
<evidence type="ECO:0000313" key="3">
    <source>
        <dbReference type="Proteomes" id="UP000005496"/>
    </source>
</evidence>
<name>D6SQ67_9BACT</name>